<keyword evidence="5 6" id="KW-0472">Membrane</keyword>
<dbReference type="PANTHER" id="PTHR43791:SF3">
    <property type="entry name" value="MAJOR FACILITATOR SUPERFAMILY (MFS) PROFILE DOMAIN-CONTAINING PROTEIN"/>
    <property type="match status" value="1"/>
</dbReference>
<dbReference type="FunFam" id="1.20.1250.20:FF:000018">
    <property type="entry name" value="MFS transporter permease"/>
    <property type="match status" value="1"/>
</dbReference>
<keyword evidence="2" id="KW-0813">Transport</keyword>
<dbReference type="GO" id="GO:0022857">
    <property type="term" value="F:transmembrane transporter activity"/>
    <property type="evidence" value="ECO:0007669"/>
    <property type="project" value="InterPro"/>
</dbReference>
<evidence type="ECO:0000256" key="3">
    <source>
        <dbReference type="ARBA" id="ARBA00022692"/>
    </source>
</evidence>
<feature type="transmembrane region" description="Helical" evidence="6">
    <location>
        <begin position="200"/>
        <end position="221"/>
    </location>
</feature>
<keyword evidence="4 6" id="KW-1133">Transmembrane helix</keyword>
<dbReference type="SUPFAM" id="SSF103473">
    <property type="entry name" value="MFS general substrate transporter"/>
    <property type="match status" value="1"/>
</dbReference>
<comment type="caution">
    <text evidence="8">The sequence shown here is derived from an EMBL/GenBank/DDBJ whole genome shotgun (WGS) entry which is preliminary data.</text>
</comment>
<feature type="transmembrane region" description="Helical" evidence="6">
    <location>
        <begin position="404"/>
        <end position="425"/>
    </location>
</feature>
<dbReference type="InterPro" id="IPR011701">
    <property type="entry name" value="MFS"/>
</dbReference>
<proteinExistence type="predicted"/>
<feature type="transmembrane region" description="Helical" evidence="6">
    <location>
        <begin position="233"/>
        <end position="256"/>
    </location>
</feature>
<feature type="transmembrane region" description="Helical" evidence="6">
    <location>
        <begin position="318"/>
        <end position="337"/>
    </location>
</feature>
<dbReference type="PANTHER" id="PTHR43791">
    <property type="entry name" value="PERMEASE-RELATED"/>
    <property type="match status" value="1"/>
</dbReference>
<dbReference type="InterPro" id="IPR036259">
    <property type="entry name" value="MFS_trans_sf"/>
</dbReference>
<evidence type="ECO:0000259" key="7">
    <source>
        <dbReference type="PROSITE" id="PS50850"/>
    </source>
</evidence>
<dbReference type="FunFam" id="1.20.1250.20:FF:000013">
    <property type="entry name" value="MFS general substrate transporter"/>
    <property type="match status" value="1"/>
</dbReference>
<dbReference type="Gene3D" id="1.20.1250.20">
    <property type="entry name" value="MFS general substrate transporter like domains"/>
    <property type="match status" value="2"/>
</dbReference>
<dbReference type="AlphaFoldDB" id="A0AA38XDQ3"/>
<feature type="transmembrane region" description="Helical" evidence="6">
    <location>
        <begin position="171"/>
        <end position="188"/>
    </location>
</feature>
<accession>A0AA38XDQ3</accession>
<feature type="transmembrane region" description="Helical" evidence="6">
    <location>
        <begin position="380"/>
        <end position="398"/>
    </location>
</feature>
<evidence type="ECO:0000313" key="9">
    <source>
        <dbReference type="Proteomes" id="UP001172673"/>
    </source>
</evidence>
<evidence type="ECO:0000256" key="4">
    <source>
        <dbReference type="ARBA" id="ARBA00022989"/>
    </source>
</evidence>
<comment type="subcellular location">
    <subcellularLocation>
        <location evidence="1">Membrane</location>
        <topology evidence="1">Multi-pass membrane protein</topology>
    </subcellularLocation>
</comment>
<reference evidence="8" key="1">
    <citation type="submission" date="2022-10" db="EMBL/GenBank/DDBJ databases">
        <title>Culturing micro-colonial fungi from biological soil crusts in the Mojave desert and describing Neophaeococcomyces mojavensis, and introducing the new genera and species Taxawa tesnikishii.</title>
        <authorList>
            <person name="Kurbessoian T."/>
            <person name="Stajich J.E."/>
        </authorList>
    </citation>
    <scope>NUCLEOTIDE SEQUENCE</scope>
    <source>
        <strain evidence="8">TK_41</strain>
    </source>
</reference>
<protein>
    <recommendedName>
        <fullName evidence="7">Major facilitator superfamily (MFS) profile domain-containing protein</fullName>
    </recommendedName>
</protein>
<sequence length="514" mass="57192">MDDSTGVKNTAMHHVEDAEKRNQLVDIIAQQEQHDADELERKYHIPLKAVLESHLEEDPKAVRKVMRKVDLRLVPMLSLLYMWAFIDRSNLGNANIAGLSEDLKTNIGNRYSVLAMIFFVGYCLIDIPTVFLVRKIGPALWIGTITTIWGIVTICQGFVKSWGTLALCRVLLGFLEGGLVPAAMYLLYNWYTRYEIQARIAGFYVVGNASSGLAGLLAYGIEQMAGDADLNGWSWIFIIEGIVSTVVGIVAFFVMVDFPEKATVKNSLGLPGFLTPEEAAIVLARVERDRGDAVEDKITFKIAMHHLKDWKVWEFSSYLTLNNTALYAFSYFLPVILKNGLGYSTGRAQLLTFPPYAVGAVWIMICAFTGDHFKIRGPILILNCSLYIIGVSMTGFASQVHARYAGVFLGVMGIIGNIPTQWAYAHNNMVGQNKKGLTVSLMVMGGAFGGIISGNVFQSKDAPGYRPGLWICIAFQMVYFVLVSKNFVIFYIQNKRADRGEIIIEGQPGFRYTY</sequence>
<feature type="transmembrane region" description="Helical" evidence="6">
    <location>
        <begin position="140"/>
        <end position="159"/>
    </location>
</feature>
<dbReference type="GO" id="GO:0016020">
    <property type="term" value="C:membrane"/>
    <property type="evidence" value="ECO:0007669"/>
    <property type="project" value="UniProtKB-SubCell"/>
</dbReference>
<evidence type="ECO:0000256" key="1">
    <source>
        <dbReference type="ARBA" id="ARBA00004141"/>
    </source>
</evidence>
<feature type="transmembrane region" description="Helical" evidence="6">
    <location>
        <begin position="111"/>
        <end position="133"/>
    </location>
</feature>
<dbReference type="EMBL" id="JAPDRK010000006">
    <property type="protein sequence ID" value="KAJ9611505.1"/>
    <property type="molecule type" value="Genomic_DNA"/>
</dbReference>
<dbReference type="Pfam" id="PF07690">
    <property type="entry name" value="MFS_1"/>
    <property type="match status" value="1"/>
</dbReference>
<feature type="transmembrane region" description="Helical" evidence="6">
    <location>
        <begin position="349"/>
        <end position="368"/>
    </location>
</feature>
<feature type="transmembrane region" description="Helical" evidence="6">
    <location>
        <begin position="69"/>
        <end position="86"/>
    </location>
</feature>
<gene>
    <name evidence="8" type="ORF">H2200_004689</name>
</gene>
<organism evidence="8 9">
    <name type="scientific">Cladophialophora chaetospira</name>
    <dbReference type="NCBI Taxonomy" id="386627"/>
    <lineage>
        <taxon>Eukaryota</taxon>
        <taxon>Fungi</taxon>
        <taxon>Dikarya</taxon>
        <taxon>Ascomycota</taxon>
        <taxon>Pezizomycotina</taxon>
        <taxon>Eurotiomycetes</taxon>
        <taxon>Chaetothyriomycetidae</taxon>
        <taxon>Chaetothyriales</taxon>
        <taxon>Herpotrichiellaceae</taxon>
        <taxon>Cladophialophora</taxon>
    </lineage>
</organism>
<dbReference type="InterPro" id="IPR020846">
    <property type="entry name" value="MFS_dom"/>
</dbReference>
<dbReference type="PROSITE" id="PS50850">
    <property type="entry name" value="MFS"/>
    <property type="match status" value="1"/>
</dbReference>
<evidence type="ECO:0000256" key="6">
    <source>
        <dbReference type="SAM" id="Phobius"/>
    </source>
</evidence>
<evidence type="ECO:0000256" key="2">
    <source>
        <dbReference type="ARBA" id="ARBA00022448"/>
    </source>
</evidence>
<feature type="transmembrane region" description="Helical" evidence="6">
    <location>
        <begin position="437"/>
        <end position="456"/>
    </location>
</feature>
<evidence type="ECO:0000313" key="8">
    <source>
        <dbReference type="EMBL" id="KAJ9611505.1"/>
    </source>
</evidence>
<feature type="transmembrane region" description="Helical" evidence="6">
    <location>
        <begin position="468"/>
        <end position="492"/>
    </location>
</feature>
<name>A0AA38XDQ3_9EURO</name>
<keyword evidence="9" id="KW-1185">Reference proteome</keyword>
<keyword evidence="3 6" id="KW-0812">Transmembrane</keyword>
<feature type="domain" description="Major facilitator superfamily (MFS) profile" evidence="7">
    <location>
        <begin position="73"/>
        <end position="496"/>
    </location>
</feature>
<evidence type="ECO:0000256" key="5">
    <source>
        <dbReference type="ARBA" id="ARBA00023136"/>
    </source>
</evidence>
<dbReference type="Proteomes" id="UP001172673">
    <property type="component" value="Unassembled WGS sequence"/>
</dbReference>